<feature type="active site" evidence="11">
    <location>
        <position position="256"/>
    </location>
</feature>
<comment type="similarity">
    <text evidence="2 11">Belongs to the 'phage' integrase family. XerD subfamily.</text>
</comment>
<dbReference type="GO" id="GO:0006313">
    <property type="term" value="P:DNA transposition"/>
    <property type="evidence" value="ECO:0007669"/>
    <property type="project" value="UniProtKB-UniRule"/>
</dbReference>
<dbReference type="Pfam" id="PF02899">
    <property type="entry name" value="Phage_int_SAM_1"/>
    <property type="match status" value="1"/>
</dbReference>
<feature type="domain" description="Core-binding (CB)" evidence="13">
    <location>
        <begin position="5"/>
        <end position="90"/>
    </location>
</feature>
<dbReference type="HAMAP" id="MF_01808">
    <property type="entry name" value="Recomb_XerC_XerD"/>
    <property type="match status" value="1"/>
</dbReference>
<dbReference type="KEGG" id="hfl:PUV54_00805"/>
<dbReference type="GO" id="GO:0051301">
    <property type="term" value="P:cell division"/>
    <property type="evidence" value="ECO:0007669"/>
    <property type="project" value="UniProtKB-KW"/>
</dbReference>
<dbReference type="PROSITE" id="PS51898">
    <property type="entry name" value="TYR_RECOMBINASE"/>
    <property type="match status" value="1"/>
</dbReference>
<keyword evidence="4 11" id="KW-0963">Cytoplasm</keyword>
<dbReference type="InterPro" id="IPR004107">
    <property type="entry name" value="Integrase_SAM-like_N"/>
</dbReference>
<dbReference type="Gene3D" id="1.10.150.130">
    <property type="match status" value="1"/>
</dbReference>
<evidence type="ECO:0000256" key="1">
    <source>
        <dbReference type="ARBA" id="ARBA00004496"/>
    </source>
</evidence>
<comment type="function">
    <text evidence="11">Site-specific tyrosine recombinase, which acts by catalyzing the cutting and rejoining of the recombining DNA molecules. The XerC-XerD complex is essential to convert dimers of the bacterial chromosome into monomers to permit their segregation at cell division. It also contributes to the segregational stability of plasmids.</text>
</comment>
<evidence type="ECO:0000313" key="14">
    <source>
        <dbReference type="EMBL" id="WDI31727.1"/>
    </source>
</evidence>
<keyword evidence="6 11" id="KW-0159">Chromosome partition</keyword>
<keyword evidence="7 11" id="KW-0229">DNA integration</keyword>
<dbReference type="GO" id="GO:0003677">
    <property type="term" value="F:DNA binding"/>
    <property type="evidence" value="ECO:0007669"/>
    <property type="project" value="UniProtKB-UniRule"/>
</dbReference>
<organism evidence="14 15">
    <name type="scientific">Hyphococcus flavus</name>
    <dbReference type="NCBI Taxonomy" id="1866326"/>
    <lineage>
        <taxon>Bacteria</taxon>
        <taxon>Pseudomonadati</taxon>
        <taxon>Pseudomonadota</taxon>
        <taxon>Alphaproteobacteria</taxon>
        <taxon>Parvularculales</taxon>
        <taxon>Parvularculaceae</taxon>
        <taxon>Hyphococcus</taxon>
    </lineage>
</organism>
<dbReference type="Proteomes" id="UP001214043">
    <property type="component" value="Chromosome"/>
</dbReference>
<keyword evidence="10 11" id="KW-0131">Cell cycle</keyword>
<evidence type="ECO:0000256" key="9">
    <source>
        <dbReference type="ARBA" id="ARBA00023172"/>
    </source>
</evidence>
<dbReference type="HAMAP" id="MF_01807">
    <property type="entry name" value="Recomb_XerD"/>
    <property type="match status" value="1"/>
</dbReference>
<feature type="active site" evidence="11">
    <location>
        <position position="279"/>
    </location>
</feature>
<dbReference type="PROSITE" id="PS51900">
    <property type="entry name" value="CB"/>
    <property type="match status" value="1"/>
</dbReference>
<evidence type="ECO:0000256" key="2">
    <source>
        <dbReference type="ARBA" id="ARBA00010450"/>
    </source>
</evidence>
<dbReference type="SUPFAM" id="SSF56349">
    <property type="entry name" value="DNA breaking-rejoining enzymes"/>
    <property type="match status" value="1"/>
</dbReference>
<sequence length="313" mass="34498">MSSEDSNTRLLDAFLEMMSVERAAAANTLKNYGRDICRFGRFASTRKETLETAGADDISAWLATLEREGLSSSTAALKVSALRQFYQFLYTEGYRADNPTASIERPKTQRPLPKVLSSEEVIALFEASELMEGSKGLRLRAMLEILYSGGLRVSELVGLPLGALRKGERVLVVRGKGDKERVAPLTQRAVEAAEAYLTCRDEFLETKAKQKAPSPWFFPSRGKAGHITAARFAQILKDLAVKAGVPPSKVSPHVLRHAFATHLLEGGADLRSVQQMLGHADITTTQIYTHIAQDRLKELVFSKHPLAKKQGKT</sequence>
<dbReference type="InterPro" id="IPR002104">
    <property type="entry name" value="Integrase_catalytic"/>
</dbReference>
<dbReference type="InterPro" id="IPR050090">
    <property type="entry name" value="Tyrosine_recombinase_XerCD"/>
</dbReference>
<feature type="active site" description="O-(3'-phospho-DNA)-tyrosine intermediate" evidence="11">
    <location>
        <position position="288"/>
    </location>
</feature>
<feature type="domain" description="Tyr recombinase" evidence="12">
    <location>
        <begin position="111"/>
        <end position="301"/>
    </location>
</feature>
<evidence type="ECO:0000256" key="6">
    <source>
        <dbReference type="ARBA" id="ARBA00022829"/>
    </source>
</evidence>
<dbReference type="AlphaFoldDB" id="A0AAE9ZFE2"/>
<dbReference type="InterPro" id="IPR013762">
    <property type="entry name" value="Integrase-like_cat_sf"/>
</dbReference>
<accession>A0AAE9ZFE2</accession>
<dbReference type="PANTHER" id="PTHR30349:SF90">
    <property type="entry name" value="TYROSINE RECOMBINASE XERD"/>
    <property type="match status" value="1"/>
</dbReference>
<dbReference type="NCBIfam" id="NF001399">
    <property type="entry name" value="PRK00283.1"/>
    <property type="match status" value="1"/>
</dbReference>
<keyword evidence="5 11" id="KW-0132">Cell division</keyword>
<evidence type="ECO:0000256" key="4">
    <source>
        <dbReference type="ARBA" id="ARBA00022490"/>
    </source>
</evidence>
<keyword evidence="15" id="KW-1185">Reference proteome</keyword>
<dbReference type="EMBL" id="CP118166">
    <property type="protein sequence ID" value="WDI31727.1"/>
    <property type="molecule type" value="Genomic_DNA"/>
</dbReference>
<gene>
    <name evidence="11" type="primary">xerD</name>
    <name evidence="14" type="ORF">PUV54_00805</name>
</gene>
<comment type="subcellular location">
    <subcellularLocation>
        <location evidence="1 11">Cytoplasm</location>
    </subcellularLocation>
</comment>
<keyword evidence="9 11" id="KW-0233">DNA recombination</keyword>
<feature type="active site" evidence="11">
    <location>
        <position position="152"/>
    </location>
</feature>
<dbReference type="Gene3D" id="1.10.443.10">
    <property type="entry name" value="Intergrase catalytic core"/>
    <property type="match status" value="1"/>
</dbReference>
<dbReference type="GO" id="GO:0007059">
    <property type="term" value="P:chromosome segregation"/>
    <property type="evidence" value="ECO:0007669"/>
    <property type="project" value="UniProtKB-UniRule"/>
</dbReference>
<evidence type="ECO:0000256" key="3">
    <source>
        <dbReference type="ARBA" id="ARBA00015810"/>
    </source>
</evidence>
<dbReference type="InterPro" id="IPR011932">
    <property type="entry name" value="Recomb_XerD"/>
</dbReference>
<name>A0AAE9ZFE2_9PROT</name>
<feature type="active site" evidence="11">
    <location>
        <position position="176"/>
    </location>
</feature>
<dbReference type="InterPro" id="IPR011010">
    <property type="entry name" value="DNA_brk_join_enz"/>
</dbReference>
<proteinExistence type="inferred from homology"/>
<evidence type="ECO:0000256" key="5">
    <source>
        <dbReference type="ARBA" id="ARBA00022618"/>
    </source>
</evidence>
<keyword evidence="8 11" id="KW-0238">DNA-binding</keyword>
<evidence type="ECO:0000256" key="7">
    <source>
        <dbReference type="ARBA" id="ARBA00022908"/>
    </source>
</evidence>
<dbReference type="GO" id="GO:0009037">
    <property type="term" value="F:tyrosine-based site-specific recombinase activity"/>
    <property type="evidence" value="ECO:0007669"/>
    <property type="project" value="UniProtKB-UniRule"/>
</dbReference>
<protein>
    <recommendedName>
        <fullName evidence="3 11">Tyrosine recombinase XerD</fullName>
    </recommendedName>
</protein>
<reference evidence="14" key="1">
    <citation type="submission" date="2023-02" db="EMBL/GenBank/DDBJ databases">
        <title>Genome sequence of Hyphococcus flavus.</title>
        <authorList>
            <person name="Rong J.-C."/>
            <person name="Zhao Q."/>
            <person name="Yi M."/>
            <person name="Wu J.-Y."/>
        </authorList>
    </citation>
    <scope>NUCLEOTIDE SEQUENCE</scope>
    <source>
        <strain evidence="14">MCCC 1K03223</strain>
    </source>
</reference>
<evidence type="ECO:0000259" key="13">
    <source>
        <dbReference type="PROSITE" id="PS51900"/>
    </source>
</evidence>
<dbReference type="CDD" id="cd00798">
    <property type="entry name" value="INT_XerDC_C"/>
    <property type="match status" value="1"/>
</dbReference>
<dbReference type="GO" id="GO:0005737">
    <property type="term" value="C:cytoplasm"/>
    <property type="evidence" value="ECO:0007669"/>
    <property type="project" value="UniProtKB-SubCell"/>
</dbReference>
<dbReference type="InterPro" id="IPR023009">
    <property type="entry name" value="Tyrosine_recombinase_XerC/XerD"/>
</dbReference>
<feature type="active site" evidence="11">
    <location>
        <position position="253"/>
    </location>
</feature>
<evidence type="ECO:0000256" key="8">
    <source>
        <dbReference type="ARBA" id="ARBA00023125"/>
    </source>
</evidence>
<comment type="subunit">
    <text evidence="11">Forms a cyclic heterotetrameric complex composed of two molecules of XerC and two molecules of XerD.</text>
</comment>
<evidence type="ECO:0000256" key="11">
    <source>
        <dbReference type="HAMAP-Rule" id="MF_01807"/>
    </source>
</evidence>
<dbReference type="InterPro" id="IPR010998">
    <property type="entry name" value="Integrase_recombinase_N"/>
</dbReference>
<evidence type="ECO:0000259" key="12">
    <source>
        <dbReference type="PROSITE" id="PS51898"/>
    </source>
</evidence>
<dbReference type="Pfam" id="PF00589">
    <property type="entry name" value="Phage_integrase"/>
    <property type="match status" value="1"/>
</dbReference>
<evidence type="ECO:0000256" key="10">
    <source>
        <dbReference type="ARBA" id="ARBA00023306"/>
    </source>
</evidence>
<dbReference type="InterPro" id="IPR044068">
    <property type="entry name" value="CB"/>
</dbReference>
<evidence type="ECO:0000313" key="15">
    <source>
        <dbReference type="Proteomes" id="UP001214043"/>
    </source>
</evidence>
<dbReference type="PANTHER" id="PTHR30349">
    <property type="entry name" value="PHAGE INTEGRASE-RELATED"/>
    <property type="match status" value="1"/>
</dbReference>
<dbReference type="RefSeq" id="WP_274493614.1">
    <property type="nucleotide sequence ID" value="NZ_CP118166.1"/>
</dbReference>